<evidence type="ECO:0000256" key="4">
    <source>
        <dbReference type="ARBA" id="ARBA00022729"/>
    </source>
</evidence>
<evidence type="ECO:0000256" key="8">
    <source>
        <dbReference type="SAM" id="SignalP"/>
    </source>
</evidence>
<evidence type="ECO:0000256" key="3">
    <source>
        <dbReference type="ARBA" id="ARBA00022692"/>
    </source>
</evidence>
<dbReference type="InterPro" id="IPR057556">
    <property type="entry name" value="TPR_Slam"/>
</dbReference>
<evidence type="ECO:0000256" key="2">
    <source>
        <dbReference type="ARBA" id="ARBA00022452"/>
    </source>
</evidence>
<keyword evidence="12" id="KW-1185">Reference proteome</keyword>
<comment type="subcellular location">
    <subcellularLocation>
        <location evidence="1">Cell outer membrane</location>
        <topology evidence="1">Multi-pass membrane protein</topology>
    </subcellularLocation>
</comment>
<dbReference type="Pfam" id="PF24575">
    <property type="entry name" value="TPR_Slam"/>
    <property type="match status" value="1"/>
</dbReference>
<evidence type="ECO:0008006" key="13">
    <source>
        <dbReference type="Google" id="ProtNLM"/>
    </source>
</evidence>
<keyword evidence="6" id="KW-0998">Cell outer membrane</keyword>
<organism evidence="11 12">
    <name type="scientific">Caviibacterium pharyngocola</name>
    <dbReference type="NCBI Taxonomy" id="28159"/>
    <lineage>
        <taxon>Bacteria</taxon>
        <taxon>Pseudomonadati</taxon>
        <taxon>Pseudomonadota</taxon>
        <taxon>Gammaproteobacteria</taxon>
        <taxon>Pasteurellales</taxon>
        <taxon>Pasteurellaceae</taxon>
        <taxon>Caviibacterium</taxon>
    </lineage>
</organism>
<dbReference type="AlphaFoldDB" id="A0A2M8RT49"/>
<evidence type="ECO:0000259" key="9">
    <source>
        <dbReference type="Pfam" id="PF04575"/>
    </source>
</evidence>
<keyword evidence="2" id="KW-1134">Transmembrane beta strand</keyword>
<protein>
    <recommendedName>
        <fullName evidence="13">DUF560 domain-containing protein</fullName>
    </recommendedName>
</protein>
<dbReference type="OrthoDB" id="8606547at2"/>
<evidence type="ECO:0000313" key="12">
    <source>
        <dbReference type="Proteomes" id="UP000230282"/>
    </source>
</evidence>
<feature type="domain" description="Surface lipoprotein assembly modifier C-terminal" evidence="9">
    <location>
        <begin position="164"/>
        <end position="462"/>
    </location>
</feature>
<keyword evidence="3" id="KW-0812">Transmembrane</keyword>
<comment type="similarity">
    <text evidence="7">Belongs to the Slam family.</text>
</comment>
<dbReference type="InterPro" id="IPR007655">
    <property type="entry name" value="Slam_C"/>
</dbReference>
<comment type="caution">
    <text evidence="11">The sequence shown here is derived from an EMBL/GenBank/DDBJ whole genome shotgun (WGS) entry which is preliminary data.</text>
</comment>
<feature type="chain" id="PRO_5014805669" description="DUF560 domain-containing protein" evidence="8">
    <location>
        <begin position="19"/>
        <end position="462"/>
    </location>
</feature>
<dbReference type="SUPFAM" id="SSF48452">
    <property type="entry name" value="TPR-like"/>
    <property type="match status" value="1"/>
</dbReference>
<evidence type="ECO:0000256" key="5">
    <source>
        <dbReference type="ARBA" id="ARBA00023136"/>
    </source>
</evidence>
<dbReference type="RefSeq" id="WP_100297609.1">
    <property type="nucleotide sequence ID" value="NZ_PHGZ01000031.1"/>
</dbReference>
<reference evidence="11 12" key="1">
    <citation type="submission" date="2017-11" db="EMBL/GenBank/DDBJ databases">
        <title>Reclassification of Bisgaard taxon 5 as Caviibacterium pharyngocola gen. nov., sp. nov.</title>
        <authorList>
            <person name="Christensen H."/>
        </authorList>
    </citation>
    <scope>NUCLEOTIDE SEQUENCE [LARGE SCALE GENOMIC DNA]</scope>
    <source>
        <strain evidence="11 12">7_3</strain>
    </source>
</reference>
<feature type="domain" description="Surface lipoprotein assembly modifier N-terminal TPR repeats region" evidence="10">
    <location>
        <begin position="32"/>
        <end position="135"/>
    </location>
</feature>
<proteinExistence type="inferred from homology"/>
<dbReference type="Gene3D" id="1.25.40.10">
    <property type="entry name" value="Tetratricopeptide repeat domain"/>
    <property type="match status" value="1"/>
</dbReference>
<dbReference type="Pfam" id="PF04575">
    <property type="entry name" value="SlipAM"/>
    <property type="match status" value="1"/>
</dbReference>
<sequence length="462" mass="53541">MKKYLLLLLALSCGYSLANSVSSFSDMANNKINLTPEQLAREPELLAQMLLSSLHRNDLKGVALLRPIYQKQAFQDPVLSLWIKAALARKEGDLSRAIDLYRRLISASPELFSARLQLAMALFDNKQYTAAEYQFDKLNTEVKLPLLQQTIAFYKGQLIRQEQWDIDGSLTYLNEPNINNSPKDNQVENWTFSTEKEKAQGFGYMLSADKKRLINDHFFALTVIQADGKYYWNNKKYNEFNAKIGFGGGFQNVKNTVKLTPFVEQAFYAGGERGSPQGTLHRYFNAVGVNFSVEHWLNSNWKTVLATEYSKLNYIDRNELDGNSAFAALSLFYLPNSKQYWMLGANYHRKSTRKKVYQYRRPAVRIAWGQEWGLGISTRLEMHYAWRHYYAPMREISDFAPSFYKVRQKNNEFGGSLSVWHRGIHLWGITPKITWNYHRVKSNNPLYQVNKNQILLTLTKTF</sequence>
<dbReference type="Proteomes" id="UP000230282">
    <property type="component" value="Unassembled WGS sequence"/>
</dbReference>
<evidence type="ECO:0000259" key="10">
    <source>
        <dbReference type="Pfam" id="PF24575"/>
    </source>
</evidence>
<feature type="signal peptide" evidence="8">
    <location>
        <begin position="1"/>
        <end position="18"/>
    </location>
</feature>
<evidence type="ECO:0000256" key="6">
    <source>
        <dbReference type="ARBA" id="ARBA00023237"/>
    </source>
</evidence>
<accession>A0A2M8RT49</accession>
<name>A0A2M8RT49_9PAST</name>
<keyword evidence="4 8" id="KW-0732">Signal</keyword>
<gene>
    <name evidence="11" type="ORF">CVP04_11280</name>
</gene>
<dbReference type="EMBL" id="PHGZ01000031">
    <property type="protein sequence ID" value="PJG82066.1"/>
    <property type="molecule type" value="Genomic_DNA"/>
</dbReference>
<dbReference type="GO" id="GO:0009279">
    <property type="term" value="C:cell outer membrane"/>
    <property type="evidence" value="ECO:0007669"/>
    <property type="project" value="UniProtKB-SubCell"/>
</dbReference>
<evidence type="ECO:0000256" key="1">
    <source>
        <dbReference type="ARBA" id="ARBA00004571"/>
    </source>
</evidence>
<evidence type="ECO:0000256" key="7">
    <source>
        <dbReference type="ARBA" id="ARBA00023609"/>
    </source>
</evidence>
<dbReference type="InterPro" id="IPR011990">
    <property type="entry name" value="TPR-like_helical_dom_sf"/>
</dbReference>
<keyword evidence="5" id="KW-0472">Membrane</keyword>
<evidence type="ECO:0000313" key="11">
    <source>
        <dbReference type="EMBL" id="PJG82066.1"/>
    </source>
</evidence>